<evidence type="ECO:0000313" key="1">
    <source>
        <dbReference type="EMBL" id="KLU04263.1"/>
    </source>
</evidence>
<dbReference type="InterPro" id="IPR029063">
    <property type="entry name" value="SAM-dependent_MTases_sf"/>
</dbReference>
<reference evidence="1" key="1">
    <citation type="submission" date="2015-05" db="EMBL/GenBank/DDBJ databases">
        <title>Permanent draft genome of Rhodopirellula islandicus K833.</title>
        <authorList>
            <person name="Kizina J."/>
            <person name="Richter M."/>
            <person name="Glockner F.O."/>
            <person name="Harder J."/>
        </authorList>
    </citation>
    <scope>NUCLEOTIDE SEQUENCE [LARGE SCALE GENOMIC DNA]</scope>
    <source>
        <strain evidence="1">K833</strain>
    </source>
</reference>
<sequence>MTVNASEFFERHRVCNRSDAMAWQEIEIPDSIKKLPYHDSAEHLIDSANDAIEAFMLADETVIENFVTCDFHLLDQAMTWIDQNHLLAGNRFCELGAGFAVGAMLASLRGMEAVGIEIEPRLVAEAQKVADSLRNDAQIHCGSFVPRGVDELSEIAREVRNVDTEEGDIYDEIGLEIEDFDLFFAFPWPGENEFFETVVDARGSVGALLLTYRGREGMHLLRKV</sequence>
<dbReference type="PATRIC" id="fig|595434.4.peg.3652"/>
<dbReference type="EMBL" id="LECT01000029">
    <property type="protein sequence ID" value="KLU04263.1"/>
    <property type="molecule type" value="Genomic_DNA"/>
</dbReference>
<organism evidence="1 2">
    <name type="scientific">Rhodopirellula islandica</name>
    <dbReference type="NCBI Taxonomy" id="595434"/>
    <lineage>
        <taxon>Bacteria</taxon>
        <taxon>Pseudomonadati</taxon>
        <taxon>Planctomycetota</taxon>
        <taxon>Planctomycetia</taxon>
        <taxon>Pirellulales</taxon>
        <taxon>Pirellulaceae</taxon>
        <taxon>Rhodopirellula</taxon>
    </lineage>
</organism>
<accession>A0A0J1BCH7</accession>
<evidence type="ECO:0000313" key="2">
    <source>
        <dbReference type="Proteomes" id="UP000036367"/>
    </source>
</evidence>
<gene>
    <name evidence="1" type="ORF">RISK_003849</name>
</gene>
<protein>
    <submittedName>
        <fullName evidence="1">Uncharacterized protein</fullName>
    </submittedName>
</protein>
<keyword evidence="2" id="KW-1185">Reference proteome</keyword>
<name>A0A0J1BCH7_RHOIS</name>
<dbReference type="AlphaFoldDB" id="A0A0J1BCH7"/>
<dbReference type="Proteomes" id="UP000036367">
    <property type="component" value="Unassembled WGS sequence"/>
</dbReference>
<dbReference type="RefSeq" id="WP_047815204.1">
    <property type="nucleotide sequence ID" value="NZ_LECT01000029.1"/>
</dbReference>
<dbReference type="STRING" id="595434.RISK_003849"/>
<dbReference type="SUPFAM" id="SSF53335">
    <property type="entry name" value="S-adenosyl-L-methionine-dependent methyltransferases"/>
    <property type="match status" value="1"/>
</dbReference>
<dbReference type="Gene3D" id="3.40.50.150">
    <property type="entry name" value="Vaccinia Virus protein VP39"/>
    <property type="match status" value="1"/>
</dbReference>
<comment type="caution">
    <text evidence="1">The sequence shown here is derived from an EMBL/GenBank/DDBJ whole genome shotgun (WGS) entry which is preliminary data.</text>
</comment>
<proteinExistence type="predicted"/>